<dbReference type="Proteomes" id="UP000053904">
    <property type="component" value="Unassembled WGS sequence"/>
</dbReference>
<gene>
    <name evidence="4" type="ORF">XD93_0032</name>
</gene>
<dbReference type="AlphaFoldDB" id="A0A117M0N2"/>
<protein>
    <submittedName>
        <fullName evidence="4">Glycosyl transferase, group 1</fullName>
    </submittedName>
</protein>
<dbReference type="CDD" id="cd03801">
    <property type="entry name" value="GT4_PimA-like"/>
    <property type="match status" value="1"/>
</dbReference>
<dbReference type="EMBL" id="LGGO01000002">
    <property type="protein sequence ID" value="KUK77845.1"/>
    <property type="molecule type" value="Genomic_DNA"/>
</dbReference>
<evidence type="ECO:0000313" key="4">
    <source>
        <dbReference type="EMBL" id="KUK77845.1"/>
    </source>
</evidence>
<keyword evidence="1" id="KW-0472">Membrane</keyword>
<sequence length="372" mass="42598">MNIVHVIDKLTMGGAQVVVKSIVENDYRDNELWVYPLRRTDNEIQIQARIVQQTRNSKFNISNIFKLKRFIRNNDIQIVHLHLTNSLMIGLLISLFFNSRKEVKFVYHEHGTILNAVERGSLFMFIYKNLLKCSGKIFDGFIAISGVVQSSLKRYVPIDKIKLLYNPIDTKRFSNKEKEFRGASFRSENNIGNDKFLIGFAGRLIPRKGWSLFLKVAEQLIEEKDSVFLIAGVGDDFDQINDYIKTNKLDNVKLLGFVSNIESFYSALDLLIVPSINVEPMGLTYLEAMSIGIPVIATNVPAFNEIITDKSNGLLFNNKDDKSLLKKVRLIRSNNSLRDRLSRKAVASAKEFSISSYNYKLNEYYLSLLDTN</sequence>
<accession>A0A117M0N2</accession>
<keyword evidence="1" id="KW-0812">Transmembrane</keyword>
<dbReference type="SUPFAM" id="SSF53756">
    <property type="entry name" value="UDP-Glycosyltransferase/glycogen phosphorylase"/>
    <property type="match status" value="1"/>
</dbReference>
<dbReference type="Pfam" id="PF13439">
    <property type="entry name" value="Glyco_transf_4"/>
    <property type="match status" value="1"/>
</dbReference>
<organism evidence="4 5">
    <name type="scientific">candidate division WS6 bacterium 34_10</name>
    <dbReference type="NCBI Taxonomy" id="1641389"/>
    <lineage>
        <taxon>Bacteria</taxon>
        <taxon>Candidatus Dojkabacteria</taxon>
    </lineage>
</organism>
<name>A0A117M0N2_9BACT</name>
<keyword evidence="4" id="KW-0808">Transferase</keyword>
<dbReference type="InterPro" id="IPR028098">
    <property type="entry name" value="Glyco_trans_4-like_N"/>
</dbReference>
<keyword evidence="1" id="KW-1133">Transmembrane helix</keyword>
<evidence type="ECO:0000256" key="1">
    <source>
        <dbReference type="SAM" id="Phobius"/>
    </source>
</evidence>
<reference evidence="5" key="1">
    <citation type="journal article" date="2015" name="MBio">
        <title>Genome-Resolved Metagenomic Analysis Reveals Roles for Candidate Phyla and Other Microbial Community Members in Biogeochemical Transformations in Oil Reservoirs.</title>
        <authorList>
            <person name="Hu P."/>
            <person name="Tom L."/>
            <person name="Singh A."/>
            <person name="Thomas B.C."/>
            <person name="Baker B.J."/>
            <person name="Piceno Y.M."/>
            <person name="Andersen G.L."/>
            <person name="Banfield J.F."/>
        </authorList>
    </citation>
    <scope>NUCLEOTIDE SEQUENCE [LARGE SCALE GENOMIC DNA]</scope>
</reference>
<feature type="domain" description="Glycosyl transferase family 1" evidence="2">
    <location>
        <begin position="186"/>
        <end position="345"/>
    </location>
</feature>
<dbReference type="Pfam" id="PF00534">
    <property type="entry name" value="Glycos_transf_1"/>
    <property type="match status" value="1"/>
</dbReference>
<dbReference type="InterPro" id="IPR001296">
    <property type="entry name" value="Glyco_trans_1"/>
</dbReference>
<evidence type="ECO:0000259" key="2">
    <source>
        <dbReference type="Pfam" id="PF00534"/>
    </source>
</evidence>
<feature type="transmembrane region" description="Helical" evidence="1">
    <location>
        <begin position="78"/>
        <end position="97"/>
    </location>
</feature>
<proteinExistence type="predicted"/>
<feature type="domain" description="Glycosyltransferase subfamily 4-like N-terminal" evidence="3">
    <location>
        <begin position="45"/>
        <end position="172"/>
    </location>
</feature>
<evidence type="ECO:0000259" key="3">
    <source>
        <dbReference type="Pfam" id="PF13439"/>
    </source>
</evidence>
<dbReference type="Gene3D" id="3.40.50.2000">
    <property type="entry name" value="Glycogen Phosphorylase B"/>
    <property type="match status" value="2"/>
</dbReference>
<evidence type="ECO:0000313" key="5">
    <source>
        <dbReference type="Proteomes" id="UP000053904"/>
    </source>
</evidence>
<comment type="caution">
    <text evidence="4">The sequence shown here is derived from an EMBL/GenBank/DDBJ whole genome shotgun (WGS) entry which is preliminary data.</text>
</comment>
<dbReference type="PANTHER" id="PTHR45947:SF3">
    <property type="entry name" value="SULFOQUINOVOSYL TRANSFERASE SQD2"/>
    <property type="match status" value="1"/>
</dbReference>
<dbReference type="InterPro" id="IPR050194">
    <property type="entry name" value="Glycosyltransferase_grp1"/>
</dbReference>
<dbReference type="GO" id="GO:0016757">
    <property type="term" value="F:glycosyltransferase activity"/>
    <property type="evidence" value="ECO:0007669"/>
    <property type="project" value="InterPro"/>
</dbReference>
<dbReference type="PANTHER" id="PTHR45947">
    <property type="entry name" value="SULFOQUINOVOSYL TRANSFERASE SQD2"/>
    <property type="match status" value="1"/>
</dbReference>